<organism evidence="1 2">
    <name type="scientific">Candidatus Accumulibacter phosphatis</name>
    <dbReference type="NCBI Taxonomy" id="327160"/>
    <lineage>
        <taxon>Bacteria</taxon>
        <taxon>Pseudomonadati</taxon>
        <taxon>Pseudomonadota</taxon>
        <taxon>Betaproteobacteria</taxon>
        <taxon>Candidatus Accumulibacter</taxon>
    </lineage>
</organism>
<accession>A0A6A7RS58</accession>
<reference evidence="1 2" key="1">
    <citation type="submission" date="2017-09" db="EMBL/GenBank/DDBJ databases">
        <title>Metagenomic Analysis Reveals Denitrifying Candidatus Accumulibacter and Flanking Population as a Source of N2O.</title>
        <authorList>
            <person name="Gao H."/>
            <person name="Mao Y."/>
            <person name="Zhao X."/>
            <person name="Liu W.-T."/>
            <person name="Zhang T."/>
            <person name="Wells G."/>
        </authorList>
    </citation>
    <scope>NUCLEOTIDE SEQUENCE [LARGE SCALE GENOMIC DNA]</scope>
    <source>
        <strain evidence="1">CANDO_2_IC</strain>
    </source>
</reference>
<comment type="caution">
    <text evidence="1">The sequence shown here is derived from an EMBL/GenBank/DDBJ whole genome shotgun (WGS) entry which is preliminary data.</text>
</comment>
<sequence>MLRISRDQSFARRLWLGAVALWLALSAIASASLWHLHHNAVSAQARELRVLSLALTNEVDRGLRGVEEGFTTLRLELRDGRFAVTGAEAERALTTRAALMPLVRKLWLTDQDGQVLSGSDAQPPPAQDFFSPSLDRLGDQASALSWPFMDLSKRESLVVLAGGRGA</sequence>
<dbReference type="Proteomes" id="UP000342300">
    <property type="component" value="Unassembled WGS sequence"/>
</dbReference>
<dbReference type="Gene3D" id="3.30.450.20">
    <property type="entry name" value="PAS domain"/>
    <property type="match status" value="1"/>
</dbReference>
<gene>
    <name evidence="1" type="ORF">CRU78_06300</name>
</gene>
<evidence type="ECO:0008006" key="3">
    <source>
        <dbReference type="Google" id="ProtNLM"/>
    </source>
</evidence>
<evidence type="ECO:0000313" key="2">
    <source>
        <dbReference type="Proteomes" id="UP000342300"/>
    </source>
</evidence>
<proteinExistence type="predicted"/>
<evidence type="ECO:0000313" key="1">
    <source>
        <dbReference type="EMBL" id="MQM30159.1"/>
    </source>
</evidence>
<dbReference type="EMBL" id="PDHS01000135">
    <property type="protein sequence ID" value="MQM30159.1"/>
    <property type="molecule type" value="Genomic_DNA"/>
</dbReference>
<name>A0A6A7RS58_9PROT</name>
<dbReference type="AlphaFoldDB" id="A0A6A7RS58"/>
<protein>
    <recommendedName>
        <fullName evidence="3">Two-component sensor histidine kinase</fullName>
    </recommendedName>
</protein>